<gene>
    <name evidence="2" type="ORF">DCHRY22_LOCUS7607</name>
</gene>
<keyword evidence="3" id="KW-1185">Reference proteome</keyword>
<evidence type="ECO:0000313" key="2">
    <source>
        <dbReference type="EMBL" id="CAG9567062.1"/>
    </source>
</evidence>
<evidence type="ECO:0000313" key="3">
    <source>
        <dbReference type="Proteomes" id="UP000789524"/>
    </source>
</evidence>
<dbReference type="EMBL" id="CAKASE010000057">
    <property type="protein sequence ID" value="CAG9567062.1"/>
    <property type="molecule type" value="Genomic_DNA"/>
</dbReference>
<protein>
    <submittedName>
        <fullName evidence="2">(African queen) hypothetical protein</fullName>
    </submittedName>
</protein>
<dbReference type="Proteomes" id="UP000789524">
    <property type="component" value="Unassembled WGS sequence"/>
</dbReference>
<sequence length="186" mass="19619">MKPLLRSWGSYMNQMGSGMFIPQERSLRAVSDASTGCCRTPSGRGGGPRKGRDHHTARTRLAAIVLGAYVEAHVPAHPISMASSEARGAGVSEVCGCGGRGEGWHGSGDVTCGASRARLIGSRAAMWLAAPHPAPLTRRPPQHKTTQHATHRARGTARVRAPTLNVAPRTIRPTSLLSAAVAYETN</sequence>
<evidence type="ECO:0000256" key="1">
    <source>
        <dbReference type="SAM" id="MobiDB-lite"/>
    </source>
</evidence>
<name>A0A8J2QT29_9NEOP</name>
<organism evidence="2 3">
    <name type="scientific">Danaus chrysippus</name>
    <name type="common">African queen</name>
    <dbReference type="NCBI Taxonomy" id="151541"/>
    <lineage>
        <taxon>Eukaryota</taxon>
        <taxon>Metazoa</taxon>
        <taxon>Ecdysozoa</taxon>
        <taxon>Arthropoda</taxon>
        <taxon>Hexapoda</taxon>
        <taxon>Insecta</taxon>
        <taxon>Pterygota</taxon>
        <taxon>Neoptera</taxon>
        <taxon>Endopterygota</taxon>
        <taxon>Lepidoptera</taxon>
        <taxon>Glossata</taxon>
        <taxon>Ditrysia</taxon>
        <taxon>Papilionoidea</taxon>
        <taxon>Nymphalidae</taxon>
        <taxon>Danainae</taxon>
        <taxon>Danaini</taxon>
        <taxon>Danaina</taxon>
        <taxon>Danaus</taxon>
        <taxon>Anosia</taxon>
    </lineage>
</organism>
<feature type="compositionally biased region" description="Basic residues" evidence="1">
    <location>
        <begin position="47"/>
        <end position="56"/>
    </location>
</feature>
<accession>A0A8J2QT29</accession>
<reference evidence="2" key="1">
    <citation type="submission" date="2021-09" db="EMBL/GenBank/DDBJ databases">
        <authorList>
            <person name="Martin H S."/>
        </authorList>
    </citation>
    <scope>NUCLEOTIDE SEQUENCE</scope>
</reference>
<feature type="compositionally biased region" description="Basic residues" evidence="1">
    <location>
        <begin position="140"/>
        <end position="157"/>
    </location>
</feature>
<comment type="caution">
    <text evidence="2">The sequence shown here is derived from an EMBL/GenBank/DDBJ whole genome shotgun (WGS) entry which is preliminary data.</text>
</comment>
<feature type="region of interest" description="Disordered" evidence="1">
    <location>
        <begin position="133"/>
        <end position="157"/>
    </location>
</feature>
<dbReference type="AlphaFoldDB" id="A0A8J2QT29"/>
<feature type="region of interest" description="Disordered" evidence="1">
    <location>
        <begin position="34"/>
        <end position="56"/>
    </location>
</feature>
<proteinExistence type="predicted"/>